<accession>G3IJJ8</accession>
<dbReference type="EMBL" id="JH003313">
    <property type="protein sequence ID" value="EGW14818.1"/>
    <property type="molecule type" value="Genomic_DNA"/>
</dbReference>
<reference evidence="3" key="1">
    <citation type="journal article" date="2011" name="Nat. Biotechnol.">
        <title>The genomic sequence of the Chinese hamster ovary (CHO)-K1 cell line.</title>
        <authorList>
            <person name="Xu X."/>
            <person name="Nagarajan H."/>
            <person name="Lewis N.E."/>
            <person name="Pan S."/>
            <person name="Cai Z."/>
            <person name="Liu X."/>
            <person name="Chen W."/>
            <person name="Xie M."/>
            <person name="Wang W."/>
            <person name="Hammond S."/>
            <person name="Andersen M.R."/>
            <person name="Neff N."/>
            <person name="Passarelli B."/>
            <person name="Koh W."/>
            <person name="Fan H.C."/>
            <person name="Wang J."/>
            <person name="Gui Y."/>
            <person name="Lee K.H."/>
            <person name="Betenbaugh M.J."/>
            <person name="Quake S.R."/>
            <person name="Famili I."/>
            <person name="Palsson B.O."/>
            <person name="Wang J."/>
        </authorList>
    </citation>
    <scope>NUCLEOTIDE SEQUENCE [LARGE SCALE GENOMIC DNA]</scope>
    <source>
        <strain evidence="3">CHO K1 cell line</strain>
    </source>
</reference>
<name>G3IJJ8_CRIGR</name>
<evidence type="ECO:0000313" key="2">
    <source>
        <dbReference type="EMBL" id="EGW14818.1"/>
    </source>
</evidence>
<sequence length="57" mass="5814">MAGIPALSLISGSFSPPLGLGCVDVSENCVPVQSPNGTGLPKPPADSREGWQGAFFR</sequence>
<proteinExistence type="predicted"/>
<protein>
    <submittedName>
        <fullName evidence="2">Uncharacterized protein</fullName>
    </submittedName>
</protein>
<organism evidence="2 3">
    <name type="scientific">Cricetulus griseus</name>
    <name type="common">Chinese hamster</name>
    <name type="synonym">Cricetulus barabensis griseus</name>
    <dbReference type="NCBI Taxonomy" id="10029"/>
    <lineage>
        <taxon>Eukaryota</taxon>
        <taxon>Metazoa</taxon>
        <taxon>Chordata</taxon>
        <taxon>Craniata</taxon>
        <taxon>Vertebrata</taxon>
        <taxon>Euteleostomi</taxon>
        <taxon>Mammalia</taxon>
        <taxon>Eutheria</taxon>
        <taxon>Euarchontoglires</taxon>
        <taxon>Glires</taxon>
        <taxon>Rodentia</taxon>
        <taxon>Myomorpha</taxon>
        <taxon>Muroidea</taxon>
        <taxon>Cricetidae</taxon>
        <taxon>Cricetinae</taxon>
        <taxon>Cricetulus</taxon>
    </lineage>
</organism>
<evidence type="ECO:0000313" key="3">
    <source>
        <dbReference type="Proteomes" id="UP000001075"/>
    </source>
</evidence>
<dbReference type="Proteomes" id="UP000001075">
    <property type="component" value="Unassembled WGS sequence"/>
</dbReference>
<dbReference type="InParanoid" id="G3IJJ8"/>
<evidence type="ECO:0000256" key="1">
    <source>
        <dbReference type="SAM" id="MobiDB-lite"/>
    </source>
</evidence>
<dbReference type="AlphaFoldDB" id="G3IJJ8"/>
<feature type="region of interest" description="Disordered" evidence="1">
    <location>
        <begin position="34"/>
        <end position="57"/>
    </location>
</feature>
<gene>
    <name evidence="2" type="ORF">I79_024033</name>
</gene>